<dbReference type="SUPFAM" id="SSF56672">
    <property type="entry name" value="DNA/RNA polymerases"/>
    <property type="match status" value="1"/>
</dbReference>
<keyword evidence="3" id="KW-0548">Nucleotidyltransferase</keyword>
<dbReference type="Pfam" id="PF08284">
    <property type="entry name" value="RVP_2"/>
    <property type="match status" value="1"/>
</dbReference>
<keyword evidence="8" id="KW-0479">Metal-binding</keyword>
<keyword evidence="6" id="KW-0378">Hydrolase</keyword>
<reference evidence="10" key="1">
    <citation type="journal article" date="2019" name="Sci. Rep.">
        <title>Draft genome of Tanacetum cinerariifolium, the natural source of mosquito coil.</title>
        <authorList>
            <person name="Yamashiro T."/>
            <person name="Shiraishi A."/>
            <person name="Satake H."/>
            <person name="Nakayama K."/>
        </authorList>
    </citation>
    <scope>NUCLEOTIDE SEQUENCE</scope>
</reference>
<keyword evidence="4" id="KW-0540">Nuclease</keyword>
<dbReference type="Pfam" id="PF17917">
    <property type="entry name" value="RT_RNaseH"/>
    <property type="match status" value="1"/>
</dbReference>
<dbReference type="InterPro" id="IPR000477">
    <property type="entry name" value="RT_dom"/>
</dbReference>
<dbReference type="FunFam" id="3.30.70.270:FF:000003">
    <property type="entry name" value="Transposon Ty3-G Gag-Pol polyprotein"/>
    <property type="match status" value="1"/>
</dbReference>
<dbReference type="InterPro" id="IPR043128">
    <property type="entry name" value="Rev_trsase/Diguanyl_cyclase"/>
</dbReference>
<name>A0A699JVG6_TANCI</name>
<dbReference type="GO" id="GO:0004519">
    <property type="term" value="F:endonuclease activity"/>
    <property type="evidence" value="ECO:0007669"/>
    <property type="project" value="UniProtKB-KW"/>
</dbReference>
<protein>
    <recommendedName>
        <fullName evidence="1">RNA-directed DNA polymerase</fullName>
        <ecNumber evidence="1">2.7.7.49</ecNumber>
    </recommendedName>
</protein>
<dbReference type="FunFam" id="3.10.20.370:FF:000001">
    <property type="entry name" value="Retrovirus-related Pol polyprotein from transposon 17.6-like protein"/>
    <property type="match status" value="1"/>
</dbReference>
<dbReference type="Gene3D" id="3.30.70.270">
    <property type="match status" value="1"/>
</dbReference>
<evidence type="ECO:0000259" key="9">
    <source>
        <dbReference type="PROSITE" id="PS50158"/>
    </source>
</evidence>
<dbReference type="InterPro" id="IPR043502">
    <property type="entry name" value="DNA/RNA_pol_sf"/>
</dbReference>
<sequence length="473" mass="54058">GSGQKTACYECGVQGNFKRECPKLKNNNHGNQGGRNNAPARVYAVGRVGTDPDANVMTGVLHCTLNLLNHPFNIDLMPEELGSFDAIIGMDWLAKYQAVIMCAKKIVQKYMKKGFPIFLAHITTKEVEDKSEKKRLEDVPIVRNFLEVFPEDLPGLPLTRPVEFQIDLVPGAALVARAPYRLGPSEMKELAEQLKELSDKGFIRSSSSPWGDPVMPFGLTNAPAVFMDLMNRVCKPYLDKFVIVFIDDILIYSKDEKEHEEHLKAILELLKKEELYAEFSKCEFWIPKVQFLGHVIDSQGFSKIAKPMTKLTQKKVKFEWGDKQEAAFPLLKQKLCSAPILALPEGSEDFIVYCDASNKGLGAVLMHREKVISYASHQLKIHEKNYTTHDLELRAVVFALKIWRHYLYGTKCTVFTNHKSLQHILDQKELNMRQRRWLELLSDYDCDIHYHPWKENVVANALSKKEREPPLRV</sequence>
<keyword evidence="7 10" id="KW-0695">RNA-directed DNA polymerase</keyword>
<dbReference type="AlphaFoldDB" id="A0A699JVG6"/>
<dbReference type="GO" id="GO:0003964">
    <property type="term" value="F:RNA-directed DNA polymerase activity"/>
    <property type="evidence" value="ECO:0007669"/>
    <property type="project" value="UniProtKB-KW"/>
</dbReference>
<evidence type="ECO:0000256" key="5">
    <source>
        <dbReference type="ARBA" id="ARBA00022759"/>
    </source>
</evidence>
<keyword evidence="8" id="KW-0863">Zinc-finger</keyword>
<evidence type="ECO:0000256" key="6">
    <source>
        <dbReference type="ARBA" id="ARBA00022801"/>
    </source>
</evidence>
<dbReference type="Gene3D" id="3.10.20.370">
    <property type="match status" value="1"/>
</dbReference>
<feature type="domain" description="CCHC-type" evidence="9">
    <location>
        <begin position="8"/>
        <end position="23"/>
    </location>
</feature>
<keyword evidence="2" id="KW-0808">Transferase</keyword>
<dbReference type="EMBL" id="BKCJ010447394">
    <property type="protein sequence ID" value="GFA56992.1"/>
    <property type="molecule type" value="Genomic_DNA"/>
</dbReference>
<dbReference type="PANTHER" id="PTHR37984:SF5">
    <property type="entry name" value="PROTEIN NYNRIN-LIKE"/>
    <property type="match status" value="1"/>
</dbReference>
<evidence type="ECO:0000256" key="1">
    <source>
        <dbReference type="ARBA" id="ARBA00012493"/>
    </source>
</evidence>
<dbReference type="Gene3D" id="3.10.10.10">
    <property type="entry name" value="HIV Type 1 Reverse Transcriptase, subunit A, domain 1"/>
    <property type="match status" value="1"/>
</dbReference>
<dbReference type="PANTHER" id="PTHR37984">
    <property type="entry name" value="PROTEIN CBG26694"/>
    <property type="match status" value="1"/>
</dbReference>
<keyword evidence="8" id="KW-0862">Zinc</keyword>
<dbReference type="GO" id="GO:0016787">
    <property type="term" value="F:hydrolase activity"/>
    <property type="evidence" value="ECO:0007669"/>
    <property type="project" value="UniProtKB-KW"/>
</dbReference>
<accession>A0A699JVG6</accession>
<dbReference type="GO" id="GO:0003676">
    <property type="term" value="F:nucleic acid binding"/>
    <property type="evidence" value="ECO:0007669"/>
    <property type="project" value="InterPro"/>
</dbReference>
<comment type="caution">
    <text evidence="10">The sequence shown here is derived from an EMBL/GenBank/DDBJ whole genome shotgun (WGS) entry which is preliminary data.</text>
</comment>
<dbReference type="InterPro" id="IPR041373">
    <property type="entry name" value="RT_RNaseH"/>
</dbReference>
<dbReference type="InterPro" id="IPR001878">
    <property type="entry name" value="Znf_CCHC"/>
</dbReference>
<dbReference type="Pfam" id="PF00078">
    <property type="entry name" value="RVT_1"/>
    <property type="match status" value="1"/>
</dbReference>
<evidence type="ECO:0000256" key="3">
    <source>
        <dbReference type="ARBA" id="ARBA00022695"/>
    </source>
</evidence>
<dbReference type="EC" id="2.7.7.49" evidence="1"/>
<dbReference type="InterPro" id="IPR021109">
    <property type="entry name" value="Peptidase_aspartic_dom_sf"/>
</dbReference>
<keyword evidence="5" id="KW-0255">Endonuclease</keyword>
<dbReference type="Gene3D" id="2.40.70.10">
    <property type="entry name" value="Acid Proteases"/>
    <property type="match status" value="1"/>
</dbReference>
<dbReference type="PROSITE" id="PS50158">
    <property type="entry name" value="ZF_CCHC"/>
    <property type="match status" value="1"/>
</dbReference>
<dbReference type="GO" id="GO:0008270">
    <property type="term" value="F:zinc ion binding"/>
    <property type="evidence" value="ECO:0007669"/>
    <property type="project" value="UniProtKB-KW"/>
</dbReference>
<feature type="non-terminal residue" evidence="10">
    <location>
        <position position="1"/>
    </location>
</feature>
<proteinExistence type="predicted"/>
<dbReference type="InterPro" id="IPR050951">
    <property type="entry name" value="Retrovirus_Pol_polyprotein"/>
</dbReference>
<evidence type="ECO:0000256" key="2">
    <source>
        <dbReference type="ARBA" id="ARBA00022679"/>
    </source>
</evidence>
<evidence type="ECO:0000256" key="7">
    <source>
        <dbReference type="ARBA" id="ARBA00022918"/>
    </source>
</evidence>
<gene>
    <name evidence="10" type="ORF">Tci_628964</name>
</gene>
<organism evidence="10">
    <name type="scientific">Tanacetum cinerariifolium</name>
    <name type="common">Dalmatian daisy</name>
    <name type="synonym">Chrysanthemum cinerariifolium</name>
    <dbReference type="NCBI Taxonomy" id="118510"/>
    <lineage>
        <taxon>Eukaryota</taxon>
        <taxon>Viridiplantae</taxon>
        <taxon>Streptophyta</taxon>
        <taxon>Embryophyta</taxon>
        <taxon>Tracheophyta</taxon>
        <taxon>Spermatophyta</taxon>
        <taxon>Magnoliopsida</taxon>
        <taxon>eudicotyledons</taxon>
        <taxon>Gunneridae</taxon>
        <taxon>Pentapetalae</taxon>
        <taxon>asterids</taxon>
        <taxon>campanulids</taxon>
        <taxon>Asterales</taxon>
        <taxon>Asteraceae</taxon>
        <taxon>Asteroideae</taxon>
        <taxon>Anthemideae</taxon>
        <taxon>Anthemidinae</taxon>
        <taxon>Tanacetum</taxon>
    </lineage>
</organism>
<dbReference type="CDD" id="cd01647">
    <property type="entry name" value="RT_LTR"/>
    <property type="match status" value="1"/>
</dbReference>
<evidence type="ECO:0000256" key="4">
    <source>
        <dbReference type="ARBA" id="ARBA00022722"/>
    </source>
</evidence>
<evidence type="ECO:0000313" key="10">
    <source>
        <dbReference type="EMBL" id="GFA56992.1"/>
    </source>
</evidence>
<dbReference type="CDD" id="cd09274">
    <property type="entry name" value="RNase_HI_RT_Ty3"/>
    <property type="match status" value="1"/>
</dbReference>
<evidence type="ECO:0000256" key="8">
    <source>
        <dbReference type="PROSITE-ProRule" id="PRU00047"/>
    </source>
</evidence>